<gene>
    <name evidence="1" type="ORF">Cvel_16129</name>
</gene>
<evidence type="ECO:0000313" key="1">
    <source>
        <dbReference type="EMBL" id="CEM10191.1"/>
    </source>
</evidence>
<accession>A0A0G4FC33</accession>
<dbReference type="VEuPathDB" id="CryptoDB:Cvel_16129"/>
<name>A0A0G4FC33_9ALVE</name>
<dbReference type="AlphaFoldDB" id="A0A0G4FC33"/>
<proteinExistence type="predicted"/>
<reference evidence="1" key="1">
    <citation type="submission" date="2014-11" db="EMBL/GenBank/DDBJ databases">
        <authorList>
            <person name="Otto D Thomas"/>
            <person name="Naeem Raeece"/>
        </authorList>
    </citation>
    <scope>NUCLEOTIDE SEQUENCE</scope>
</reference>
<dbReference type="SUPFAM" id="SSF63829">
    <property type="entry name" value="Calcium-dependent phosphotriesterase"/>
    <property type="match status" value="1"/>
</dbReference>
<sequence length="176" mass="18851">MHVEEIFKERGDTRWSNHLNCTHPPRPRTSAADAAQERRIKARNWKRARLVGNGREGAPPHSGSAKACEMRQPYQAVSDGCGGAFVSDCCNHAILHLDDRGKIRRLAGQGNGLPGDVSAGDGQTSCSASCSLLNSPKGIALSPCGTRLWICDSGGELNAWGKGSNGSSVESWKSFY</sequence>
<protein>
    <submittedName>
        <fullName evidence="1">Uncharacterized protein</fullName>
    </submittedName>
</protein>
<dbReference type="Gene3D" id="2.120.10.30">
    <property type="entry name" value="TolB, C-terminal domain"/>
    <property type="match status" value="1"/>
</dbReference>
<dbReference type="InterPro" id="IPR011042">
    <property type="entry name" value="6-blade_b-propeller_TolB-like"/>
</dbReference>
<dbReference type="PhylomeDB" id="A0A0G4FC33"/>
<dbReference type="EMBL" id="CDMZ01000251">
    <property type="protein sequence ID" value="CEM10191.1"/>
    <property type="molecule type" value="Genomic_DNA"/>
</dbReference>
<organism evidence="1">
    <name type="scientific">Chromera velia CCMP2878</name>
    <dbReference type="NCBI Taxonomy" id="1169474"/>
    <lineage>
        <taxon>Eukaryota</taxon>
        <taxon>Sar</taxon>
        <taxon>Alveolata</taxon>
        <taxon>Colpodellida</taxon>
        <taxon>Chromeraceae</taxon>
        <taxon>Chromera</taxon>
    </lineage>
</organism>